<accession>A0A7W5F797</accession>
<dbReference type="InterPro" id="IPR022742">
    <property type="entry name" value="Hydrolase_4"/>
</dbReference>
<evidence type="ECO:0000313" key="3">
    <source>
        <dbReference type="Proteomes" id="UP000577707"/>
    </source>
</evidence>
<dbReference type="PROSITE" id="PS51257">
    <property type="entry name" value="PROKAR_LIPOPROTEIN"/>
    <property type="match status" value="1"/>
</dbReference>
<proteinExistence type="predicted"/>
<comment type="caution">
    <text evidence="2">The sequence shown here is derived from an EMBL/GenBank/DDBJ whole genome shotgun (WGS) entry which is preliminary data.</text>
</comment>
<name>A0A7W5F797_9ACTN</name>
<sequence length="270" mass="27433">MRSVKGGIAAGAAVIGLLVAGCGAEGRAGDPAEAKASGPVLPSDGPYVEGELRGCFLPSTGVEVESIQVSGPALALPAIRFTPPDGQAPSAVLVMLHQTDGDRCGWGDFAILAGHHDVAGLSFDQCGYGAAECRIKDLDDPVPQVRAALSEVEKQWPDTPIVLVGASMGGSQTVRAVAAGVDVDGWVDLSGPSTWADVDLAALADSIRMPGLVVIAEDVDGADEADAARALAQATSSEFVPAEGGHGWDLVVEADRLSPIGEQIVAYATK</sequence>
<organism evidence="2 3">
    <name type="scientific">Nocardioides albus</name>
    <dbReference type="NCBI Taxonomy" id="1841"/>
    <lineage>
        <taxon>Bacteria</taxon>
        <taxon>Bacillati</taxon>
        <taxon>Actinomycetota</taxon>
        <taxon>Actinomycetes</taxon>
        <taxon>Propionibacteriales</taxon>
        <taxon>Nocardioidaceae</taxon>
        <taxon>Nocardioides</taxon>
    </lineage>
</organism>
<evidence type="ECO:0000313" key="2">
    <source>
        <dbReference type="EMBL" id="MBB3087909.1"/>
    </source>
</evidence>
<evidence type="ECO:0000259" key="1">
    <source>
        <dbReference type="Pfam" id="PF12146"/>
    </source>
</evidence>
<feature type="domain" description="Serine aminopeptidase S33" evidence="1">
    <location>
        <begin position="115"/>
        <end position="200"/>
    </location>
</feature>
<reference evidence="2 3" key="1">
    <citation type="submission" date="2020-08" db="EMBL/GenBank/DDBJ databases">
        <title>Genomic Encyclopedia of Type Strains, Phase III (KMG-III): the genomes of soil and plant-associated and newly described type strains.</title>
        <authorList>
            <person name="Whitman W."/>
        </authorList>
    </citation>
    <scope>NUCLEOTIDE SEQUENCE [LARGE SCALE GENOMIC DNA]</scope>
    <source>
        <strain evidence="2 3">CECT 3302</strain>
    </source>
</reference>
<dbReference type="EMBL" id="JACHXG010000002">
    <property type="protein sequence ID" value="MBB3087909.1"/>
    <property type="molecule type" value="Genomic_DNA"/>
</dbReference>
<dbReference type="Pfam" id="PF12146">
    <property type="entry name" value="Hydrolase_4"/>
    <property type="match status" value="1"/>
</dbReference>
<dbReference type="SUPFAM" id="SSF53474">
    <property type="entry name" value="alpha/beta-Hydrolases"/>
    <property type="match status" value="1"/>
</dbReference>
<dbReference type="Proteomes" id="UP000577707">
    <property type="component" value="Unassembled WGS sequence"/>
</dbReference>
<dbReference type="InterPro" id="IPR029058">
    <property type="entry name" value="AB_hydrolase_fold"/>
</dbReference>
<protein>
    <submittedName>
        <fullName evidence="2">Pimeloyl-ACP methyl ester carboxylesterase</fullName>
    </submittedName>
</protein>
<keyword evidence="3" id="KW-1185">Reference proteome</keyword>
<dbReference type="Gene3D" id="3.40.50.1820">
    <property type="entry name" value="alpha/beta hydrolase"/>
    <property type="match status" value="1"/>
</dbReference>
<gene>
    <name evidence="2" type="ORF">FHS12_000842</name>
</gene>
<dbReference type="RefSeq" id="WP_183542552.1">
    <property type="nucleotide sequence ID" value="NZ_BMQT01000004.1"/>
</dbReference>
<dbReference type="AlphaFoldDB" id="A0A7W5F797"/>